<evidence type="ECO:0000313" key="4">
    <source>
        <dbReference type="Proteomes" id="UP000886842"/>
    </source>
</evidence>
<keyword evidence="1 3" id="KW-0808">Transferase</keyword>
<dbReference type="SUPFAM" id="SSF56042">
    <property type="entry name" value="PurM C-terminal domain-like"/>
    <property type="match status" value="1"/>
</dbReference>
<feature type="domain" description="PurM-like N-terminal" evidence="2">
    <location>
        <begin position="41"/>
        <end position="150"/>
    </location>
</feature>
<keyword evidence="1" id="KW-0547">Nucleotide-binding</keyword>
<feature type="binding site" evidence="1">
    <location>
        <position position="222"/>
    </location>
    <ligand>
        <name>Mg(2+)</name>
        <dbReference type="ChEBI" id="CHEBI:18420"/>
        <label>3</label>
    </ligand>
</feature>
<feature type="binding site" evidence="1">
    <location>
        <position position="225"/>
    </location>
    <ligand>
        <name>Mg(2+)</name>
        <dbReference type="ChEBI" id="CHEBI:18420"/>
        <label>5</label>
    </ligand>
</feature>
<dbReference type="EC" id="2.7.4.16" evidence="1"/>
<keyword evidence="1 3" id="KW-0418">Kinase</keyword>
<feature type="binding site" evidence="1">
    <location>
        <position position="160"/>
    </location>
    <ligand>
        <name>ATP</name>
        <dbReference type="ChEBI" id="CHEBI:30616"/>
    </ligand>
</feature>
<dbReference type="PIRSF" id="PIRSF005303">
    <property type="entry name" value="Thiam_monoph_kin"/>
    <property type="match status" value="1"/>
</dbReference>
<dbReference type="GO" id="GO:0000287">
    <property type="term" value="F:magnesium ion binding"/>
    <property type="evidence" value="ECO:0007669"/>
    <property type="project" value="UniProtKB-UniRule"/>
</dbReference>
<comment type="function">
    <text evidence="1">Catalyzes the ATP-dependent phosphorylation of thiamine-monophosphate (TMP) to form thiamine-pyrophosphate (TPP), the active form of vitamin B1.</text>
</comment>
<evidence type="ECO:0000313" key="3">
    <source>
        <dbReference type="EMBL" id="HIT75187.1"/>
    </source>
</evidence>
<dbReference type="GO" id="GO:0009030">
    <property type="term" value="F:thiamine-phosphate kinase activity"/>
    <property type="evidence" value="ECO:0007669"/>
    <property type="project" value="UniProtKB-UniRule"/>
</dbReference>
<keyword evidence="1" id="KW-0479">Metal-binding</keyword>
<reference evidence="3" key="1">
    <citation type="submission" date="2020-10" db="EMBL/GenBank/DDBJ databases">
        <authorList>
            <person name="Gilroy R."/>
        </authorList>
    </citation>
    <scope>NUCLEOTIDE SEQUENCE</scope>
    <source>
        <strain evidence="3">ChiGjej1B1-24693</strain>
    </source>
</reference>
<dbReference type="PANTHER" id="PTHR30270">
    <property type="entry name" value="THIAMINE-MONOPHOSPHATE KINASE"/>
    <property type="match status" value="1"/>
</dbReference>
<feature type="binding site" evidence="1">
    <location>
        <position position="57"/>
    </location>
    <ligand>
        <name>Mg(2+)</name>
        <dbReference type="ChEBI" id="CHEBI:18420"/>
        <label>1</label>
    </ligand>
</feature>
<dbReference type="NCBIfam" id="NF004351">
    <property type="entry name" value="PRK05731.1-4"/>
    <property type="match status" value="1"/>
</dbReference>
<dbReference type="InterPro" id="IPR036921">
    <property type="entry name" value="PurM-like_N_sf"/>
</dbReference>
<dbReference type="Pfam" id="PF00586">
    <property type="entry name" value="AIRS"/>
    <property type="match status" value="1"/>
</dbReference>
<proteinExistence type="inferred from homology"/>
<feature type="binding site" evidence="1">
    <location>
        <position position="87"/>
    </location>
    <ligand>
        <name>Mg(2+)</name>
        <dbReference type="ChEBI" id="CHEBI:18420"/>
        <label>2</label>
    </ligand>
</feature>
<feature type="binding site" evidence="1">
    <location>
        <position position="87"/>
    </location>
    <ligand>
        <name>Mg(2+)</name>
        <dbReference type="ChEBI" id="CHEBI:18420"/>
        <label>3</label>
    </ligand>
</feature>
<dbReference type="EMBL" id="DVLP01000194">
    <property type="protein sequence ID" value="HIT75187.1"/>
    <property type="molecule type" value="Genomic_DNA"/>
</dbReference>
<reference evidence="3" key="2">
    <citation type="journal article" date="2021" name="PeerJ">
        <title>Extensive microbial diversity within the chicken gut microbiome revealed by metagenomics and culture.</title>
        <authorList>
            <person name="Gilroy R."/>
            <person name="Ravi A."/>
            <person name="Getino M."/>
            <person name="Pursley I."/>
            <person name="Horton D.L."/>
            <person name="Alikhan N.F."/>
            <person name="Baker D."/>
            <person name="Gharbi K."/>
            <person name="Hall N."/>
            <person name="Watson M."/>
            <person name="Adriaenssens E.M."/>
            <person name="Foster-Nyarko E."/>
            <person name="Jarju S."/>
            <person name="Secka A."/>
            <person name="Antonio M."/>
            <person name="Oren A."/>
            <person name="Chaudhuri R.R."/>
            <person name="La Ragione R."/>
            <person name="Hildebrand F."/>
            <person name="Pallen M.J."/>
        </authorList>
    </citation>
    <scope>NUCLEOTIDE SEQUENCE</scope>
    <source>
        <strain evidence="3">ChiGjej1B1-24693</strain>
    </source>
</reference>
<feature type="binding site" evidence="1">
    <location>
        <position position="135"/>
    </location>
    <ligand>
        <name>Mg(2+)</name>
        <dbReference type="ChEBI" id="CHEBI:18420"/>
        <label>1</label>
    </ligand>
</feature>
<feature type="binding site" evidence="1">
    <location>
        <position position="43"/>
    </location>
    <ligand>
        <name>Mg(2+)</name>
        <dbReference type="ChEBI" id="CHEBI:18420"/>
        <label>3</label>
    </ligand>
</feature>
<feature type="binding site" evidence="1">
    <location>
        <position position="65"/>
    </location>
    <ligand>
        <name>substrate</name>
    </ligand>
</feature>
<name>A0A9D1GXX5_9ACTN</name>
<feature type="binding site" evidence="1">
    <location>
        <position position="58"/>
    </location>
    <ligand>
        <name>Mg(2+)</name>
        <dbReference type="ChEBI" id="CHEBI:18420"/>
        <label>2</label>
    </ligand>
</feature>
<accession>A0A9D1GXX5</accession>
<keyword evidence="1" id="KW-0460">Magnesium</keyword>
<dbReference type="NCBIfam" id="TIGR01379">
    <property type="entry name" value="thiL"/>
    <property type="match status" value="1"/>
</dbReference>
<organism evidence="3 4">
    <name type="scientific">Candidatus Avipropionibacterium avicola</name>
    <dbReference type="NCBI Taxonomy" id="2840701"/>
    <lineage>
        <taxon>Bacteria</taxon>
        <taxon>Bacillati</taxon>
        <taxon>Actinomycetota</taxon>
        <taxon>Actinomycetes</taxon>
        <taxon>Propionibacteriales</taxon>
        <taxon>Propionibacteriaceae</taxon>
        <taxon>Propionibacteriaceae incertae sedis</taxon>
        <taxon>Candidatus Avipropionibacterium</taxon>
    </lineage>
</organism>
<dbReference type="Proteomes" id="UP000886842">
    <property type="component" value="Unassembled WGS sequence"/>
</dbReference>
<comment type="miscellaneous">
    <text evidence="1">Reaction mechanism of ThiL seems to utilize a direct, inline transfer of the gamma-phosphate of ATP to TMP rather than a phosphorylated enzyme intermediate.</text>
</comment>
<comment type="catalytic activity">
    <reaction evidence="1">
        <text>thiamine phosphate + ATP = thiamine diphosphate + ADP</text>
        <dbReference type="Rhea" id="RHEA:15913"/>
        <dbReference type="ChEBI" id="CHEBI:30616"/>
        <dbReference type="ChEBI" id="CHEBI:37575"/>
        <dbReference type="ChEBI" id="CHEBI:58937"/>
        <dbReference type="ChEBI" id="CHEBI:456216"/>
        <dbReference type="EC" id="2.7.4.16"/>
    </reaction>
</comment>
<feature type="binding site" evidence="1">
    <location>
        <position position="87"/>
    </location>
    <ligand>
        <name>Mg(2+)</name>
        <dbReference type="ChEBI" id="CHEBI:18420"/>
        <label>4</label>
    </ligand>
</feature>
<protein>
    <recommendedName>
        <fullName evidence="1">Thiamine-monophosphate kinase</fullName>
        <shortName evidence="1">TMP kinase</shortName>
        <shortName evidence="1">Thiamine-phosphate kinase</shortName>
        <ecNumber evidence="1">2.7.4.16</ecNumber>
    </recommendedName>
</protein>
<feature type="binding site" evidence="1">
    <location>
        <position position="275"/>
    </location>
    <ligand>
        <name>substrate</name>
    </ligand>
</feature>
<dbReference type="InterPro" id="IPR036676">
    <property type="entry name" value="PurM-like_C_sf"/>
</dbReference>
<dbReference type="SUPFAM" id="SSF55326">
    <property type="entry name" value="PurM N-terminal domain-like"/>
    <property type="match status" value="1"/>
</dbReference>
<dbReference type="Gene3D" id="3.30.1330.10">
    <property type="entry name" value="PurM-like, N-terminal domain"/>
    <property type="match status" value="1"/>
</dbReference>
<dbReference type="InterPro" id="IPR016188">
    <property type="entry name" value="PurM-like_N"/>
</dbReference>
<dbReference type="CDD" id="cd02194">
    <property type="entry name" value="ThiL"/>
    <property type="match status" value="1"/>
</dbReference>
<comment type="similarity">
    <text evidence="1">Belongs to the thiamine-monophosphate kinase family.</text>
</comment>
<feature type="binding site" evidence="1">
    <location>
        <position position="224"/>
    </location>
    <ligand>
        <name>ATP</name>
        <dbReference type="ChEBI" id="CHEBI:30616"/>
    </ligand>
</feature>
<dbReference type="GO" id="GO:0009229">
    <property type="term" value="P:thiamine diphosphate biosynthetic process"/>
    <property type="evidence" value="ECO:0007669"/>
    <property type="project" value="UniProtKB-UniRule"/>
</dbReference>
<feature type="binding site" evidence="1">
    <location>
        <begin position="134"/>
        <end position="135"/>
    </location>
    <ligand>
        <name>ATP</name>
        <dbReference type="ChEBI" id="CHEBI:30616"/>
    </ligand>
</feature>
<keyword evidence="1" id="KW-0784">Thiamine biosynthesis</keyword>
<dbReference type="InterPro" id="IPR006283">
    <property type="entry name" value="ThiL-like"/>
</dbReference>
<dbReference type="AlphaFoldDB" id="A0A9D1GXX5"/>
<evidence type="ECO:0000259" key="2">
    <source>
        <dbReference type="Pfam" id="PF00586"/>
    </source>
</evidence>
<gene>
    <name evidence="1" type="primary">thiL</name>
    <name evidence="3" type="ORF">IAA98_06360</name>
</gene>
<comment type="caution">
    <text evidence="1">Lacks conserved residue(s) required for the propagation of feature annotation.</text>
</comment>
<evidence type="ECO:0000256" key="1">
    <source>
        <dbReference type="HAMAP-Rule" id="MF_02128"/>
    </source>
</evidence>
<comment type="caution">
    <text evidence="3">The sequence shown here is derived from an EMBL/GenBank/DDBJ whole genome shotgun (WGS) entry which is preliminary data.</text>
</comment>
<feature type="binding site" evidence="1">
    <location>
        <position position="58"/>
    </location>
    <ligand>
        <name>Mg(2+)</name>
        <dbReference type="ChEBI" id="CHEBI:18420"/>
        <label>1</label>
    </ligand>
</feature>
<dbReference type="Gene3D" id="3.90.650.10">
    <property type="entry name" value="PurM-like C-terminal domain"/>
    <property type="match status" value="1"/>
</dbReference>
<sequence length="324" mass="32870">MIAGGSAGPTIGEIGEFALIDAILQSVPADPDRTRTVVGPGDDAAVLAARGEVVLATDAMVEGVHFRRDWSEPGDIGRKVVAVNVADLEAMGATPVGLMLSLSAPADLPLSWVTAFRDGVLAECETAGIRLIGGDTTASTVLTIVGSTFGDMEGRTPLTRSGATVGQKVAVKGRLGWAAAGLRALSRGFRSPRVVVEAQRCPEVPYGAGREAVAAGATSLIDVSDGLVADLGHVANASGVSIELTTANLDIAEPLQAVASATGGDPVQLVLTGGEDHALVGTFETVPAGWVELGVVTEAGEAGSQVLVDGEVPDWPSGHDHFAR</sequence>
<dbReference type="GO" id="GO:0005524">
    <property type="term" value="F:ATP binding"/>
    <property type="evidence" value="ECO:0007669"/>
    <property type="project" value="UniProtKB-UniRule"/>
</dbReference>
<dbReference type="PANTHER" id="PTHR30270:SF0">
    <property type="entry name" value="THIAMINE-MONOPHOSPHATE KINASE"/>
    <property type="match status" value="1"/>
</dbReference>
<dbReference type="GO" id="GO:0009228">
    <property type="term" value="P:thiamine biosynthetic process"/>
    <property type="evidence" value="ECO:0007669"/>
    <property type="project" value="UniProtKB-KW"/>
</dbReference>
<comment type="pathway">
    <text evidence="1">Cofactor biosynthesis; thiamine diphosphate biosynthesis; thiamine diphosphate from thiamine phosphate: step 1/1.</text>
</comment>
<feature type="binding site" evidence="1">
    <location>
        <position position="43"/>
    </location>
    <ligand>
        <name>Mg(2+)</name>
        <dbReference type="ChEBI" id="CHEBI:18420"/>
        <label>4</label>
    </ligand>
</feature>
<dbReference type="HAMAP" id="MF_02128">
    <property type="entry name" value="TMP_kinase"/>
    <property type="match status" value="1"/>
</dbReference>
<keyword evidence="1" id="KW-0067">ATP-binding</keyword>